<evidence type="ECO:0000313" key="3">
    <source>
        <dbReference type="Proteomes" id="UP001054889"/>
    </source>
</evidence>
<gene>
    <name evidence="2" type="primary">gb12726</name>
    <name evidence="2" type="ORF">PR202_gb12726</name>
</gene>
<feature type="compositionally biased region" description="Basic and acidic residues" evidence="1">
    <location>
        <begin position="78"/>
        <end position="87"/>
    </location>
</feature>
<protein>
    <submittedName>
        <fullName evidence="2">Uncharacterized protein</fullName>
    </submittedName>
</protein>
<keyword evidence="3" id="KW-1185">Reference proteome</keyword>
<comment type="caution">
    <text evidence="2">The sequence shown here is derived from an EMBL/GenBank/DDBJ whole genome shotgun (WGS) entry which is preliminary data.</text>
</comment>
<dbReference type="AlphaFoldDB" id="A0AAV5EQ68"/>
<feature type="region of interest" description="Disordered" evidence="1">
    <location>
        <begin position="1"/>
        <end position="87"/>
    </location>
</feature>
<reference evidence="2" key="2">
    <citation type="submission" date="2021-12" db="EMBL/GenBank/DDBJ databases">
        <title>Resequencing data analysis of finger millet.</title>
        <authorList>
            <person name="Hatakeyama M."/>
            <person name="Aluri S."/>
            <person name="Balachadran M.T."/>
            <person name="Sivarajan S.R."/>
            <person name="Poveda L."/>
            <person name="Shimizu-Inatsugi R."/>
            <person name="Schlapbach R."/>
            <person name="Sreeman S.M."/>
            <person name="Shimizu K.K."/>
        </authorList>
    </citation>
    <scope>NUCLEOTIDE SEQUENCE</scope>
</reference>
<dbReference type="Proteomes" id="UP001054889">
    <property type="component" value="Unassembled WGS sequence"/>
</dbReference>
<accession>A0AAV5EQ68</accession>
<sequence>MRGRFYAGGSKEMKHDDNKASPTRSARHGGDGSTAAKRETRGRFYAGGSKAMKHGDDEASLAPSARLDGDGSASTKAMKHEAEASPV</sequence>
<proteinExistence type="predicted"/>
<name>A0AAV5EQ68_ELECO</name>
<evidence type="ECO:0000256" key="1">
    <source>
        <dbReference type="SAM" id="MobiDB-lite"/>
    </source>
</evidence>
<evidence type="ECO:0000313" key="2">
    <source>
        <dbReference type="EMBL" id="GJN24947.1"/>
    </source>
</evidence>
<dbReference type="EMBL" id="BQKI01000077">
    <property type="protein sequence ID" value="GJN24947.1"/>
    <property type="molecule type" value="Genomic_DNA"/>
</dbReference>
<organism evidence="2 3">
    <name type="scientific">Eleusine coracana subsp. coracana</name>
    <dbReference type="NCBI Taxonomy" id="191504"/>
    <lineage>
        <taxon>Eukaryota</taxon>
        <taxon>Viridiplantae</taxon>
        <taxon>Streptophyta</taxon>
        <taxon>Embryophyta</taxon>
        <taxon>Tracheophyta</taxon>
        <taxon>Spermatophyta</taxon>
        <taxon>Magnoliopsida</taxon>
        <taxon>Liliopsida</taxon>
        <taxon>Poales</taxon>
        <taxon>Poaceae</taxon>
        <taxon>PACMAD clade</taxon>
        <taxon>Chloridoideae</taxon>
        <taxon>Cynodonteae</taxon>
        <taxon>Eleusininae</taxon>
        <taxon>Eleusine</taxon>
    </lineage>
</organism>
<reference evidence="2" key="1">
    <citation type="journal article" date="2018" name="DNA Res.">
        <title>Multiple hybrid de novo genome assembly of finger millet, an orphan allotetraploid crop.</title>
        <authorList>
            <person name="Hatakeyama M."/>
            <person name="Aluri S."/>
            <person name="Balachadran M.T."/>
            <person name="Sivarajan S.R."/>
            <person name="Patrignani A."/>
            <person name="Gruter S."/>
            <person name="Poveda L."/>
            <person name="Shimizu-Inatsugi R."/>
            <person name="Baeten J."/>
            <person name="Francoijs K.J."/>
            <person name="Nataraja K.N."/>
            <person name="Reddy Y.A.N."/>
            <person name="Phadnis S."/>
            <person name="Ravikumar R.L."/>
            <person name="Schlapbach R."/>
            <person name="Sreeman S.M."/>
            <person name="Shimizu K.K."/>
        </authorList>
    </citation>
    <scope>NUCLEOTIDE SEQUENCE</scope>
</reference>